<dbReference type="STRING" id="74649.A0A2P6RIA8"/>
<dbReference type="Gramene" id="PRQ46170">
    <property type="protein sequence ID" value="PRQ46170"/>
    <property type="gene ID" value="RchiOBHm_Chr2g0086171"/>
</dbReference>
<dbReference type="InterPro" id="IPR001810">
    <property type="entry name" value="F-box_dom"/>
</dbReference>
<accession>A0A2P6RIA8</accession>
<dbReference type="InterPro" id="IPR055294">
    <property type="entry name" value="FBL60-like"/>
</dbReference>
<protein>
    <submittedName>
        <fullName evidence="2">Putative F-box domain-containing protein</fullName>
    </submittedName>
</protein>
<dbReference type="InterPro" id="IPR053781">
    <property type="entry name" value="F-box_AtFBL13-like"/>
</dbReference>
<evidence type="ECO:0000313" key="2">
    <source>
        <dbReference type="EMBL" id="PRQ46170.1"/>
    </source>
</evidence>
<dbReference type="EMBL" id="PDCK01000040">
    <property type="protein sequence ID" value="PRQ46170.1"/>
    <property type="molecule type" value="Genomic_DNA"/>
</dbReference>
<name>A0A2P6RIA8_ROSCH</name>
<dbReference type="CDD" id="cd22160">
    <property type="entry name" value="F-box_AtFBL13-like"/>
    <property type="match status" value="1"/>
</dbReference>
<dbReference type="OMA" id="HENYNIK"/>
<dbReference type="PANTHER" id="PTHR31293:SF12">
    <property type="entry name" value="RNI-LIKE SUPERFAMILY PROTEIN"/>
    <property type="match status" value="1"/>
</dbReference>
<dbReference type="PANTHER" id="PTHR31293">
    <property type="entry name" value="RNI-LIKE SUPERFAMILY PROTEIN"/>
    <property type="match status" value="1"/>
</dbReference>
<feature type="domain" description="F-box" evidence="1">
    <location>
        <begin position="17"/>
        <end position="65"/>
    </location>
</feature>
<dbReference type="PROSITE" id="PS50181">
    <property type="entry name" value="FBOX"/>
    <property type="match status" value="1"/>
</dbReference>
<reference evidence="2 3" key="1">
    <citation type="journal article" date="2018" name="Nat. Genet.">
        <title>The Rosa genome provides new insights in the design of modern roses.</title>
        <authorList>
            <person name="Bendahmane M."/>
        </authorList>
    </citation>
    <scope>NUCLEOTIDE SEQUENCE [LARGE SCALE GENOMIC DNA]</scope>
    <source>
        <strain evidence="3">cv. Old Blush</strain>
    </source>
</reference>
<dbReference type="Proteomes" id="UP000238479">
    <property type="component" value="Chromosome 2"/>
</dbReference>
<keyword evidence="3" id="KW-1185">Reference proteome</keyword>
<dbReference type="Gene3D" id="1.20.1280.50">
    <property type="match status" value="1"/>
</dbReference>
<dbReference type="AlphaFoldDB" id="A0A2P6RIA8"/>
<dbReference type="Pfam" id="PF00646">
    <property type="entry name" value="F-box"/>
    <property type="match status" value="1"/>
</dbReference>
<evidence type="ECO:0000259" key="1">
    <source>
        <dbReference type="PROSITE" id="PS50181"/>
    </source>
</evidence>
<evidence type="ECO:0000313" key="3">
    <source>
        <dbReference type="Proteomes" id="UP000238479"/>
    </source>
</evidence>
<dbReference type="InterPro" id="IPR036047">
    <property type="entry name" value="F-box-like_dom_sf"/>
</dbReference>
<dbReference type="SUPFAM" id="SSF81383">
    <property type="entry name" value="F-box domain"/>
    <property type="match status" value="1"/>
</dbReference>
<comment type="caution">
    <text evidence="2">The sequence shown here is derived from an EMBL/GenBank/DDBJ whole genome shotgun (WGS) entry which is preliminary data.</text>
</comment>
<gene>
    <name evidence="2" type="ORF">RchiOBHm_Chr2g0086171</name>
</gene>
<sequence>MGNIASKCFTVKKKQSSDTISDLPDDILYHILSFLSIKSIAQTSVLARRWGYIWASIPVLDFSKACPQILIPEAEVVKQTLDHEHSKAMKFITSLLSRRHENYNIKVFRVYGHLSFSRLNNLIRLLVNHRVVEPELYVLLSDSFEFPECLFECDSLRSLTLQVHSPYYWKVRNLSRPYFGLACPCVLAKRGLRLVHTLSLANMDFSKSADLGNVDLFYGSNHSLVFRKCS</sequence>
<organism evidence="2 3">
    <name type="scientific">Rosa chinensis</name>
    <name type="common">China rose</name>
    <dbReference type="NCBI Taxonomy" id="74649"/>
    <lineage>
        <taxon>Eukaryota</taxon>
        <taxon>Viridiplantae</taxon>
        <taxon>Streptophyta</taxon>
        <taxon>Embryophyta</taxon>
        <taxon>Tracheophyta</taxon>
        <taxon>Spermatophyta</taxon>
        <taxon>Magnoliopsida</taxon>
        <taxon>eudicotyledons</taxon>
        <taxon>Gunneridae</taxon>
        <taxon>Pentapetalae</taxon>
        <taxon>rosids</taxon>
        <taxon>fabids</taxon>
        <taxon>Rosales</taxon>
        <taxon>Rosaceae</taxon>
        <taxon>Rosoideae</taxon>
        <taxon>Rosoideae incertae sedis</taxon>
        <taxon>Rosa</taxon>
    </lineage>
</organism>
<proteinExistence type="predicted"/>